<sequence length="127" mass="14936">MKPKITNMVAWQQAELLMQPAYLRIVDNLRKQLEESAWKGTYEEVQSPYPGYLLRLQHKEQEFTINLWELCFQVCFLEYQPTHSELESQDVQIDTSLIDETGDVNWESLEAKTQRVIGEIFANLPDN</sequence>
<comment type="caution">
    <text evidence="1">The sequence shown here is derived from an EMBL/GenBank/DDBJ whole genome shotgun (WGS) entry which is preliminary data.</text>
</comment>
<dbReference type="AlphaFoldDB" id="A0A1U7ITA3"/>
<dbReference type="OrthoDB" id="461689at2"/>
<dbReference type="STRING" id="454136.NIES2119_00045"/>
<evidence type="ECO:0000313" key="1">
    <source>
        <dbReference type="EMBL" id="OKH40750.1"/>
    </source>
</evidence>
<dbReference type="RefSeq" id="WP_073591424.1">
    <property type="nucleotide sequence ID" value="NZ_MRCE01000001.1"/>
</dbReference>
<proteinExistence type="predicted"/>
<organism evidence="1 2">
    <name type="scientific">[Phormidium ambiguum] IAM M-71</name>
    <dbReference type="NCBI Taxonomy" id="454136"/>
    <lineage>
        <taxon>Bacteria</taxon>
        <taxon>Bacillati</taxon>
        <taxon>Cyanobacteriota</taxon>
        <taxon>Cyanophyceae</taxon>
        <taxon>Oscillatoriophycideae</taxon>
        <taxon>Aerosakkonematales</taxon>
        <taxon>Aerosakkonemataceae</taxon>
        <taxon>Floridanema</taxon>
    </lineage>
</organism>
<dbReference type="EMBL" id="MRCE01000001">
    <property type="protein sequence ID" value="OKH40750.1"/>
    <property type="molecule type" value="Genomic_DNA"/>
</dbReference>
<evidence type="ECO:0000313" key="2">
    <source>
        <dbReference type="Proteomes" id="UP000185860"/>
    </source>
</evidence>
<name>A0A1U7ITA3_9CYAN</name>
<accession>A0A1U7ITA3</accession>
<dbReference type="Proteomes" id="UP000185860">
    <property type="component" value="Unassembled WGS sequence"/>
</dbReference>
<gene>
    <name evidence="1" type="ORF">NIES2119_00045</name>
</gene>
<protein>
    <submittedName>
        <fullName evidence="1">Uncharacterized protein</fullName>
    </submittedName>
</protein>
<reference evidence="1 2" key="1">
    <citation type="submission" date="2016-11" db="EMBL/GenBank/DDBJ databases">
        <title>Draft Genome Sequences of Nine Cyanobacterial Strains from Diverse Habitats.</title>
        <authorList>
            <person name="Zhu T."/>
            <person name="Hou S."/>
            <person name="Lu X."/>
            <person name="Hess W.R."/>
        </authorList>
    </citation>
    <scope>NUCLEOTIDE SEQUENCE [LARGE SCALE GENOMIC DNA]</scope>
    <source>
        <strain evidence="1 2">IAM M-71</strain>
    </source>
</reference>